<accession>A0A7C3UZ87</accession>
<dbReference type="InterPro" id="IPR036890">
    <property type="entry name" value="HATPase_C_sf"/>
</dbReference>
<protein>
    <submittedName>
        <fullName evidence="1">ATP-binding protein</fullName>
    </submittedName>
</protein>
<dbReference type="Gene3D" id="3.30.565.10">
    <property type="entry name" value="Histidine kinase-like ATPase, C-terminal domain"/>
    <property type="match status" value="1"/>
</dbReference>
<organism evidence="1">
    <name type="scientific">Desulfobacca acetoxidans</name>
    <dbReference type="NCBI Taxonomy" id="60893"/>
    <lineage>
        <taxon>Bacteria</taxon>
        <taxon>Pseudomonadati</taxon>
        <taxon>Thermodesulfobacteriota</taxon>
        <taxon>Desulfobaccia</taxon>
        <taxon>Desulfobaccales</taxon>
        <taxon>Desulfobaccaceae</taxon>
        <taxon>Desulfobacca</taxon>
    </lineage>
</organism>
<comment type="caution">
    <text evidence="1">The sequence shown here is derived from an EMBL/GenBank/DDBJ whole genome shotgun (WGS) entry which is preliminary data.</text>
</comment>
<dbReference type="GO" id="GO:0005524">
    <property type="term" value="F:ATP binding"/>
    <property type="evidence" value="ECO:0007669"/>
    <property type="project" value="UniProtKB-KW"/>
</dbReference>
<reference evidence="1" key="1">
    <citation type="journal article" date="2020" name="mSystems">
        <title>Genome- and Community-Level Interaction Insights into Carbon Utilization and Element Cycling Functions of Hydrothermarchaeota in Hydrothermal Sediment.</title>
        <authorList>
            <person name="Zhou Z."/>
            <person name="Liu Y."/>
            <person name="Xu W."/>
            <person name="Pan J."/>
            <person name="Luo Z.H."/>
            <person name="Li M."/>
        </authorList>
    </citation>
    <scope>NUCLEOTIDE SEQUENCE [LARGE SCALE GENOMIC DNA]</scope>
    <source>
        <strain evidence="1">SpSt-897</strain>
    </source>
</reference>
<name>A0A7C3UZ87_9BACT</name>
<evidence type="ECO:0000313" key="1">
    <source>
        <dbReference type="EMBL" id="HGF33921.1"/>
    </source>
</evidence>
<proteinExistence type="predicted"/>
<keyword evidence="1" id="KW-0067">ATP-binding</keyword>
<gene>
    <name evidence="1" type="ORF">ENW96_05955</name>
</gene>
<dbReference type="EMBL" id="DTMF01000148">
    <property type="protein sequence ID" value="HGF33921.1"/>
    <property type="molecule type" value="Genomic_DNA"/>
</dbReference>
<dbReference type="AlphaFoldDB" id="A0A7C3UZ87"/>
<sequence>MASRLTLSNRRENLNVLKAFLRTWGRQRGLASGKIKSLEEAAAEIFQFILTRVYPPGLPGSISIELEEKGVRLRMVFEDDGPPYDAAAMEALCPPTGGSSAGLNLPQHTEWIDSVVYYRTADQKNRLVTFYSL</sequence>
<keyword evidence="1" id="KW-0547">Nucleotide-binding</keyword>